<evidence type="ECO:0000313" key="2">
    <source>
        <dbReference type="Proteomes" id="UP000029227"/>
    </source>
</evidence>
<evidence type="ECO:0000313" key="1">
    <source>
        <dbReference type="EMBL" id="GAL04072.1"/>
    </source>
</evidence>
<dbReference type="eggNOG" id="COG3064">
    <property type="taxonomic scope" value="Bacteria"/>
</dbReference>
<organism evidence="1 2">
    <name type="scientific">Photobacterium aphoticum</name>
    <dbReference type="NCBI Taxonomy" id="754436"/>
    <lineage>
        <taxon>Bacteria</taxon>
        <taxon>Pseudomonadati</taxon>
        <taxon>Pseudomonadota</taxon>
        <taxon>Gammaproteobacteria</taxon>
        <taxon>Vibrionales</taxon>
        <taxon>Vibrionaceae</taxon>
        <taxon>Photobacterium</taxon>
    </lineage>
</organism>
<accession>A0A090R8Z9</accession>
<sequence>MISRYSAVSGGEGEAPKLPYSIDSEGKVIWDFIVENKPDDKPELELATWVTENEDGDVTTHTAHISESAHFQKDEHGKWVIGSDGLPVIDQASLQAEKDRVLDGFKVDGKRTFQECTDSTYHYEVNCLEYRPGNGIPVTGGMYVPAYTELNLGDKEARAMVKAADLGTNIELLYQHERYFRTSGQKGKRLSSVDLNRIYQNMTVWLWNNLDYRYEIGKDDELGFERFTQFLNCYTRDQAQGGTSCPIDLKAELARLNMVYDDTAGSYTGQMNPSYPLNYMEKPLTRLMLGRSFWDYDVKVDIRPFLVSLRVIPVGRH</sequence>
<dbReference type="AlphaFoldDB" id="A0A090R8Z9"/>
<gene>
    <name evidence="1" type="ORF">JCM19237_2223</name>
</gene>
<protein>
    <submittedName>
        <fullName evidence="1">Accessory colonization factor AcfD</fullName>
    </submittedName>
</protein>
<dbReference type="STRING" id="754436.JCM19237_2223"/>
<reference evidence="1 2" key="1">
    <citation type="journal article" date="2014" name="Genome Announc.">
        <title>Draft Genome Sequences of Two Vibrionaceae Species, Vibrio ponticus C121 and Photobacterium aphoticum C119, Isolated as Coral Reef Microbiota.</title>
        <authorList>
            <person name="Al-saari N."/>
            <person name="Meirelles P.M."/>
            <person name="Mino S."/>
            <person name="Suda W."/>
            <person name="Oshima K."/>
            <person name="Hattori M."/>
            <person name="Ohkuma M."/>
            <person name="Thompson F.L."/>
            <person name="Gomez-Gil B."/>
            <person name="Sawabe T."/>
            <person name="Sawabe T."/>
        </authorList>
    </citation>
    <scope>NUCLEOTIDE SEQUENCE [LARGE SCALE GENOMIC DNA]</scope>
    <source>
        <strain evidence="1 2">JCM 19237</strain>
    </source>
</reference>
<name>A0A090R8Z9_9GAMM</name>
<dbReference type="Proteomes" id="UP000029227">
    <property type="component" value="Unassembled WGS sequence"/>
</dbReference>
<dbReference type="EMBL" id="BBMN01000003">
    <property type="protein sequence ID" value="GAL04072.1"/>
    <property type="molecule type" value="Genomic_DNA"/>
</dbReference>
<comment type="caution">
    <text evidence="1">The sequence shown here is derived from an EMBL/GenBank/DDBJ whole genome shotgun (WGS) entry which is preliminary data.</text>
</comment>
<proteinExistence type="predicted"/>